<feature type="compositionally biased region" description="Basic and acidic residues" evidence="1">
    <location>
        <begin position="546"/>
        <end position="565"/>
    </location>
</feature>
<gene>
    <name evidence="2" type="ORF">JKP88DRAFT_348824</name>
</gene>
<dbReference type="Proteomes" id="UP000664859">
    <property type="component" value="Unassembled WGS sequence"/>
</dbReference>
<evidence type="ECO:0000313" key="3">
    <source>
        <dbReference type="Proteomes" id="UP000664859"/>
    </source>
</evidence>
<proteinExistence type="predicted"/>
<reference evidence="2" key="1">
    <citation type="submission" date="2021-02" db="EMBL/GenBank/DDBJ databases">
        <title>First Annotated Genome of the Yellow-green Alga Tribonema minus.</title>
        <authorList>
            <person name="Mahan K.M."/>
        </authorList>
    </citation>
    <scope>NUCLEOTIDE SEQUENCE</scope>
    <source>
        <strain evidence="2">UTEX B ZZ1240</strain>
    </source>
</reference>
<accession>A0A835YVV2</accession>
<keyword evidence="3" id="KW-1185">Reference proteome</keyword>
<protein>
    <submittedName>
        <fullName evidence="2">Uncharacterized protein</fullName>
    </submittedName>
</protein>
<evidence type="ECO:0000256" key="1">
    <source>
        <dbReference type="SAM" id="MobiDB-lite"/>
    </source>
</evidence>
<feature type="region of interest" description="Disordered" evidence="1">
    <location>
        <begin position="240"/>
        <end position="262"/>
    </location>
</feature>
<feature type="region of interest" description="Disordered" evidence="1">
    <location>
        <begin position="538"/>
        <end position="565"/>
    </location>
</feature>
<dbReference type="EMBL" id="JAFCMP010000246">
    <property type="protein sequence ID" value="KAG5182355.1"/>
    <property type="molecule type" value="Genomic_DNA"/>
</dbReference>
<feature type="compositionally biased region" description="Low complexity" evidence="1">
    <location>
        <begin position="242"/>
        <end position="262"/>
    </location>
</feature>
<comment type="caution">
    <text evidence="2">The sequence shown here is derived from an EMBL/GenBank/DDBJ whole genome shotgun (WGS) entry which is preliminary data.</text>
</comment>
<dbReference type="AlphaFoldDB" id="A0A835YVV2"/>
<organism evidence="2 3">
    <name type="scientific">Tribonema minus</name>
    <dbReference type="NCBI Taxonomy" id="303371"/>
    <lineage>
        <taxon>Eukaryota</taxon>
        <taxon>Sar</taxon>
        <taxon>Stramenopiles</taxon>
        <taxon>Ochrophyta</taxon>
        <taxon>PX clade</taxon>
        <taxon>Xanthophyceae</taxon>
        <taxon>Tribonematales</taxon>
        <taxon>Tribonemataceae</taxon>
        <taxon>Tribonema</taxon>
    </lineage>
</organism>
<evidence type="ECO:0000313" key="2">
    <source>
        <dbReference type="EMBL" id="KAG5182355.1"/>
    </source>
</evidence>
<sequence length="565" mass="58405">MVQESVGWVAWGYAAHHCSPLSGYTTAKELSELRSSFVSYEQQQQQQQQQRQRRLGSVRSRRLVQRDAGCSGKAQACAVDAGCNACLKAYTPAQVGEIENVAVGCAAVAFEEVMEGFPAACTAGSGGAAALLLEWIECQAVAACMSATCAGQRAACGADAACAACYAAQVQVDYPQDCAGAFGAFQQLTRAPPSMSAHTRTRQAYPPDLGCDFLSAASPLRAVAVCEWEYLHPDEPCYAEGSSAPTQAPTAAPSHAPTETPSFAITETPSFAASAAPAAAGGSAAPIAGGDGANLELDNVGGDAEGLDACNSVTVLASKVSSERSERAPSRDVFSENDEGCQQCLTKGGFDAATLEALGDPIDGCFFPTFAEALQSEVEALYRSRQLFPPKCIDVTSQSTPMLTAYLDCAARAACQAALCGGALAACARDADCARCSALVDLTALRTRPATCGDWMTALKQELPQECAKGVKQQLPLYRLFGCYWNIDHPAQPCPGLATAAPSLAPSEAPTFAPVAVAGAAAAVVRAAAAAAAAAQRRQRSGVRLRAAEGEGSDAHERQPRSGGC</sequence>
<name>A0A835YVV2_9STRA</name>